<feature type="compositionally biased region" description="Low complexity" evidence="1">
    <location>
        <begin position="79"/>
        <end position="101"/>
    </location>
</feature>
<keyword evidence="5" id="KW-1185">Reference proteome</keyword>
<reference evidence="4" key="1">
    <citation type="submission" date="2022-10" db="EMBL/GenBank/DDBJ databases">
        <title>Genome sequence of Actinomyces israelii ATCC 10048.</title>
        <authorList>
            <person name="Watt R.M."/>
            <person name="Tong W.M."/>
        </authorList>
    </citation>
    <scope>NUCLEOTIDE SEQUENCE</scope>
    <source>
        <strain evidence="4">ATCC 10048</strain>
    </source>
</reference>
<keyword evidence="2" id="KW-1133">Transmembrane helix</keyword>
<feature type="compositionally biased region" description="Basic and acidic residues" evidence="1">
    <location>
        <begin position="46"/>
        <end position="60"/>
    </location>
</feature>
<evidence type="ECO:0000259" key="3">
    <source>
        <dbReference type="Pfam" id="PF25591"/>
    </source>
</evidence>
<evidence type="ECO:0000256" key="2">
    <source>
        <dbReference type="SAM" id="Phobius"/>
    </source>
</evidence>
<keyword evidence="2" id="KW-0812">Transmembrane</keyword>
<dbReference type="Pfam" id="PF25591">
    <property type="entry name" value="LRV_2"/>
    <property type="match status" value="1"/>
</dbReference>
<dbReference type="Proteomes" id="UP001072034">
    <property type="component" value="Unassembled WGS sequence"/>
</dbReference>
<evidence type="ECO:0000313" key="4">
    <source>
        <dbReference type="EMBL" id="MCZ0857646.1"/>
    </source>
</evidence>
<feature type="transmembrane region" description="Helical" evidence="2">
    <location>
        <begin position="124"/>
        <end position="143"/>
    </location>
</feature>
<feature type="region of interest" description="Disordered" evidence="1">
    <location>
        <begin position="40"/>
        <end position="116"/>
    </location>
</feature>
<evidence type="ECO:0000256" key="1">
    <source>
        <dbReference type="SAM" id="MobiDB-lite"/>
    </source>
</evidence>
<dbReference type="RefSeq" id="WP_268917183.1">
    <property type="nucleotide sequence ID" value="NZ_JAPTMY010000010.1"/>
</dbReference>
<accession>A0ABT4I7E1</accession>
<keyword evidence="2" id="KW-0472">Membrane</keyword>
<comment type="caution">
    <text evidence="4">The sequence shown here is derived from an EMBL/GenBank/DDBJ whole genome shotgun (WGS) entry which is preliminary data.</text>
</comment>
<feature type="compositionally biased region" description="Pro residues" evidence="1">
    <location>
        <begin position="63"/>
        <end position="78"/>
    </location>
</feature>
<organism evidence="4 5">
    <name type="scientific">Actinomyces israelii</name>
    <dbReference type="NCBI Taxonomy" id="1659"/>
    <lineage>
        <taxon>Bacteria</taxon>
        <taxon>Bacillati</taxon>
        <taxon>Actinomycetota</taxon>
        <taxon>Actinomycetes</taxon>
        <taxon>Actinomycetales</taxon>
        <taxon>Actinomycetaceae</taxon>
        <taxon>Actinomyces</taxon>
    </lineage>
</organism>
<evidence type="ECO:0000313" key="5">
    <source>
        <dbReference type="Proteomes" id="UP001072034"/>
    </source>
</evidence>
<protein>
    <recommendedName>
        <fullName evidence="3">Leucine rich repeat variant domain-containing protein</fullName>
    </recommendedName>
</protein>
<proteinExistence type="predicted"/>
<feature type="compositionally biased region" description="Basic and acidic residues" evidence="1">
    <location>
        <begin position="190"/>
        <end position="211"/>
    </location>
</feature>
<dbReference type="InterPro" id="IPR057893">
    <property type="entry name" value="LRV_2"/>
</dbReference>
<name>A0ABT4I7E1_9ACTO</name>
<sequence length="645" mass="69306">MARIAAERPDLWPALAANPALYPDLRQWLGQVDDPAVKEALAASELRADSMRAEQTETRAEPAPAPMPTPLPPPPPPAEGQGAPTPLPASAASAPAVAFSQAPPPPVSPVRGGRKRWTRKTRGIAAAVLAVALVLGGGAYTVYSHFFQRGASSPEAAMDYLSQAVQDKDVMTLFKMVSPAEIDTVSDSAEAVRKNDGGDTDKSSKTDPDKLMSKDALDSYLKAINVTSSNMEYSIDKKSDSLAIATVSSWKLKANVDQSLATTLRTRYESAKGEPLDGDEKDFFNDLDFSDASYNGDVAKSFSDDIPLELVMVQEDGRWFVSPTMTVAQWAYRERARYDDDIKTPSYKADFTSAKGASSAEDAVEKLTDAVLDARRPSDLLDDNVVGMLSLPERRLAMVYGPTMIGEDQEFSERASKSVQIDWNLTSTSIGSGKTVVHPGSSTVTLHPDDSSRKVTLAFNDGKVDVTTSASENNTASVDFTRQLANPDHLGVVVEKSDGTWHVSSSGTIVNIFNLHPSQGALNKLADTLTDWGVDSDDADDFAEEVTQSAAIATPILVVADVAQQLKDLEWEDHSYSSPSRPPYGSSSNSSLRSSCSAGNMADCDSLYYSSSYGSDDEAFGKSCGGRSYSMRYGGDCRSTYGSRY</sequence>
<dbReference type="EMBL" id="JAPTMY010000010">
    <property type="protein sequence ID" value="MCZ0857646.1"/>
    <property type="molecule type" value="Genomic_DNA"/>
</dbReference>
<gene>
    <name evidence="4" type="ORF">OHJ16_06270</name>
</gene>
<feature type="region of interest" description="Disordered" evidence="1">
    <location>
        <begin position="187"/>
        <end position="211"/>
    </location>
</feature>
<feature type="domain" description="Leucine rich repeat variant" evidence="3">
    <location>
        <begin position="1"/>
        <end position="43"/>
    </location>
</feature>